<dbReference type="PANTHER" id="PTHR11954:SF37">
    <property type="entry name" value="MIF-LIKE PROTEIN MIF-2"/>
    <property type="match status" value="1"/>
</dbReference>
<dbReference type="WBParaSite" id="TMUE_0000001165.1">
    <property type="protein sequence ID" value="TMUE_0000001165.1"/>
    <property type="gene ID" value="WBGene00297075"/>
</dbReference>
<dbReference type="SUPFAM" id="SSF55331">
    <property type="entry name" value="Tautomerase/MIF"/>
    <property type="match status" value="1"/>
</dbReference>
<name>A0A5S6Q1P4_TRIMR</name>
<proteinExistence type="inferred from homology"/>
<dbReference type="Gene3D" id="3.30.429.10">
    <property type="entry name" value="Macrophage Migration Inhibitory Factor"/>
    <property type="match status" value="1"/>
</dbReference>
<evidence type="ECO:0000313" key="3">
    <source>
        <dbReference type="WBParaSite" id="TMUE_0000001165.1"/>
    </source>
</evidence>
<dbReference type="GO" id="GO:0050178">
    <property type="term" value="F:phenylpyruvate tautomerase activity"/>
    <property type="evidence" value="ECO:0007669"/>
    <property type="project" value="TreeGrafter"/>
</dbReference>
<reference evidence="3" key="1">
    <citation type="submission" date="2019-12" db="UniProtKB">
        <authorList>
            <consortium name="WormBaseParasite"/>
        </authorList>
    </citation>
    <scope>IDENTIFICATION</scope>
</reference>
<dbReference type="Proteomes" id="UP000046395">
    <property type="component" value="Unassembled WGS sequence"/>
</dbReference>
<evidence type="ECO:0000313" key="2">
    <source>
        <dbReference type="Proteomes" id="UP000046395"/>
    </source>
</evidence>
<keyword evidence="2" id="KW-1185">Reference proteome</keyword>
<dbReference type="GO" id="GO:0005615">
    <property type="term" value="C:extracellular space"/>
    <property type="evidence" value="ECO:0007669"/>
    <property type="project" value="TreeGrafter"/>
</dbReference>
<dbReference type="AlphaFoldDB" id="A0A5S6Q1P4"/>
<dbReference type="InterPro" id="IPR014347">
    <property type="entry name" value="Tautomerase/MIF_sf"/>
</dbReference>
<dbReference type="Pfam" id="PF01187">
    <property type="entry name" value="MIF"/>
    <property type="match status" value="1"/>
</dbReference>
<dbReference type="PANTHER" id="PTHR11954">
    <property type="entry name" value="D-DOPACHROME DECARBOXYLASE"/>
    <property type="match status" value="1"/>
</dbReference>
<sequence>MPMITVASSVPADQIPVEFCSLLTDLLAAMLQKPRERVVVHLMSGQRVRVGNSDEPSVVASLSSIGKIGADFNQEHLNQLCSFFRKHLNVSPKNTVVRFVDLIPINVAWNGQLRDK</sequence>
<organism evidence="2 3">
    <name type="scientific">Trichuris muris</name>
    <name type="common">Mouse whipworm</name>
    <dbReference type="NCBI Taxonomy" id="70415"/>
    <lineage>
        <taxon>Eukaryota</taxon>
        <taxon>Metazoa</taxon>
        <taxon>Ecdysozoa</taxon>
        <taxon>Nematoda</taxon>
        <taxon>Enoplea</taxon>
        <taxon>Dorylaimia</taxon>
        <taxon>Trichinellida</taxon>
        <taxon>Trichuridae</taxon>
        <taxon>Trichuris</taxon>
    </lineage>
</organism>
<evidence type="ECO:0000256" key="1">
    <source>
        <dbReference type="ARBA" id="ARBA00005851"/>
    </source>
</evidence>
<dbReference type="GO" id="GO:0005125">
    <property type="term" value="F:cytokine activity"/>
    <property type="evidence" value="ECO:0007669"/>
    <property type="project" value="TreeGrafter"/>
</dbReference>
<accession>A0A5S6Q1P4</accession>
<comment type="similarity">
    <text evidence="1">Belongs to the MIF family.</text>
</comment>
<protein>
    <submittedName>
        <fullName evidence="3">Macrophage migration inhibitory factor</fullName>
    </submittedName>
</protein>
<dbReference type="STRING" id="70415.A0A5S6Q1P4"/>
<dbReference type="InterPro" id="IPR001398">
    <property type="entry name" value="Macrophage_inhib_fac"/>
</dbReference>